<evidence type="ECO:0000313" key="1">
    <source>
        <dbReference type="EMBL" id="MPN56339.1"/>
    </source>
</evidence>
<dbReference type="EMBL" id="VSSQ01126566">
    <property type="protein sequence ID" value="MPN56339.1"/>
    <property type="molecule type" value="Genomic_DNA"/>
</dbReference>
<sequence length="63" mass="7638">MLIYADFCVHHTNLYVIYNAIDTILIANITKYFQETTITCKYFYEIVIRYNFIVKQVSNRLDY</sequence>
<protein>
    <submittedName>
        <fullName evidence="1">Uncharacterized protein</fullName>
    </submittedName>
</protein>
<comment type="caution">
    <text evidence="1">The sequence shown here is derived from an EMBL/GenBank/DDBJ whole genome shotgun (WGS) entry which is preliminary data.</text>
</comment>
<gene>
    <name evidence="1" type="ORF">SDC9_204027</name>
</gene>
<reference evidence="1" key="1">
    <citation type="submission" date="2019-08" db="EMBL/GenBank/DDBJ databases">
        <authorList>
            <person name="Kucharzyk K."/>
            <person name="Murdoch R.W."/>
            <person name="Higgins S."/>
            <person name="Loffler F."/>
        </authorList>
    </citation>
    <scope>NUCLEOTIDE SEQUENCE</scope>
</reference>
<organism evidence="1">
    <name type="scientific">bioreactor metagenome</name>
    <dbReference type="NCBI Taxonomy" id="1076179"/>
    <lineage>
        <taxon>unclassified sequences</taxon>
        <taxon>metagenomes</taxon>
        <taxon>ecological metagenomes</taxon>
    </lineage>
</organism>
<dbReference type="AlphaFoldDB" id="A0A645J0U9"/>
<name>A0A645J0U9_9ZZZZ</name>
<proteinExistence type="predicted"/>
<accession>A0A645J0U9</accession>